<proteinExistence type="predicted"/>
<dbReference type="Proteomes" id="UP000094379">
    <property type="component" value="Unassembled WGS sequence"/>
</dbReference>
<comment type="caution">
    <text evidence="1">The sequence shown here is derived from an EMBL/GenBank/DDBJ whole genome shotgun (WGS) entry which is preliminary data.</text>
</comment>
<keyword evidence="2" id="KW-1185">Reference proteome</keyword>
<protein>
    <submittedName>
        <fullName evidence="1">Uncharacterized protein</fullName>
    </submittedName>
</protein>
<name>A0A1E3GMV7_9GAMM</name>
<organism evidence="1 2">
    <name type="scientific">Methylophaga muralis</name>
    <dbReference type="NCBI Taxonomy" id="291169"/>
    <lineage>
        <taxon>Bacteria</taxon>
        <taxon>Pseudomonadati</taxon>
        <taxon>Pseudomonadota</taxon>
        <taxon>Gammaproteobacteria</taxon>
        <taxon>Thiotrichales</taxon>
        <taxon>Piscirickettsiaceae</taxon>
        <taxon>Methylophaga</taxon>
    </lineage>
</organism>
<evidence type="ECO:0000313" key="2">
    <source>
        <dbReference type="Proteomes" id="UP000094379"/>
    </source>
</evidence>
<dbReference type="AlphaFoldDB" id="A0A1E3GMV7"/>
<reference evidence="1 2" key="1">
    <citation type="submission" date="2016-07" db="EMBL/GenBank/DDBJ databases">
        <title>Draft Genome Sequence of Methylophaga muralis Bur 1.</title>
        <authorList>
            <person name="Vasilenko O.V."/>
            <person name="Doronina N.V."/>
            <person name="Shmareva M.N."/>
            <person name="Tarlachkov S.V."/>
            <person name="Mustakhimov I."/>
            <person name="Trotsenko Y.A."/>
        </authorList>
    </citation>
    <scope>NUCLEOTIDE SEQUENCE [LARGE SCALE GENOMIC DNA]</scope>
    <source>
        <strain evidence="1 2">Bur 1</strain>
    </source>
</reference>
<dbReference type="EMBL" id="MCRI01000086">
    <property type="protein sequence ID" value="ODN65393.1"/>
    <property type="molecule type" value="Genomic_DNA"/>
</dbReference>
<gene>
    <name evidence="1" type="ORF">A9E74_02809</name>
</gene>
<sequence>MYLPAHFNSENLFYDEFGKDDGKRLVWNCPHHPVFCIDVLCLFWVFHPTNKHSIEGHRYHLLTHDKDEPI</sequence>
<evidence type="ECO:0000313" key="1">
    <source>
        <dbReference type="EMBL" id="ODN65393.1"/>
    </source>
</evidence>
<accession>A0A1E3GMV7</accession>